<name>A0A4Y2A6A5_ARAVE</name>
<evidence type="ECO:0000313" key="2">
    <source>
        <dbReference type="Proteomes" id="UP000499080"/>
    </source>
</evidence>
<reference evidence="1 2" key="1">
    <citation type="journal article" date="2019" name="Sci. Rep.">
        <title>Orb-weaving spider Araneus ventricosus genome elucidates the spidroin gene catalogue.</title>
        <authorList>
            <person name="Kono N."/>
            <person name="Nakamura H."/>
            <person name="Ohtoshi R."/>
            <person name="Moran D.A.P."/>
            <person name="Shinohara A."/>
            <person name="Yoshida Y."/>
            <person name="Fujiwara M."/>
            <person name="Mori M."/>
            <person name="Tomita M."/>
            <person name="Arakawa K."/>
        </authorList>
    </citation>
    <scope>NUCLEOTIDE SEQUENCE [LARGE SCALE GENOMIC DNA]</scope>
</reference>
<keyword evidence="2" id="KW-1185">Reference proteome</keyword>
<dbReference type="EMBL" id="BGPR01079575">
    <property type="protein sequence ID" value="GBL75107.1"/>
    <property type="molecule type" value="Genomic_DNA"/>
</dbReference>
<dbReference type="Proteomes" id="UP000499080">
    <property type="component" value="Unassembled WGS sequence"/>
</dbReference>
<accession>A0A4Y2A6A5</accession>
<evidence type="ECO:0000313" key="1">
    <source>
        <dbReference type="EMBL" id="GBL75107.1"/>
    </source>
</evidence>
<protein>
    <submittedName>
        <fullName evidence="1">Uncharacterized protein</fullName>
    </submittedName>
</protein>
<organism evidence="1 2">
    <name type="scientific">Araneus ventricosus</name>
    <name type="common">Orbweaver spider</name>
    <name type="synonym">Epeira ventricosa</name>
    <dbReference type="NCBI Taxonomy" id="182803"/>
    <lineage>
        <taxon>Eukaryota</taxon>
        <taxon>Metazoa</taxon>
        <taxon>Ecdysozoa</taxon>
        <taxon>Arthropoda</taxon>
        <taxon>Chelicerata</taxon>
        <taxon>Arachnida</taxon>
        <taxon>Araneae</taxon>
        <taxon>Araneomorphae</taxon>
        <taxon>Entelegynae</taxon>
        <taxon>Araneoidea</taxon>
        <taxon>Araneidae</taxon>
        <taxon>Araneus</taxon>
    </lineage>
</organism>
<dbReference type="AlphaFoldDB" id="A0A4Y2A6A5"/>
<gene>
    <name evidence="1" type="ORF">AVEN_197136_1</name>
</gene>
<sequence>MNKSSPLTSVNIWAGVLGDYVVGPYILPDRRNIPHLLGTSAFQFVAGCSVPHPERLVVYARWSPSTLFQHGPALLKCHISNTMGRTWFGLLAHLTSTHWTFRFGGI</sequence>
<comment type="caution">
    <text evidence="1">The sequence shown here is derived from an EMBL/GenBank/DDBJ whole genome shotgun (WGS) entry which is preliminary data.</text>
</comment>
<proteinExistence type="predicted"/>